<evidence type="ECO:0000256" key="1">
    <source>
        <dbReference type="SAM" id="MobiDB-lite"/>
    </source>
</evidence>
<dbReference type="EMBL" id="JAQQAF010000008">
    <property type="protein sequence ID" value="KAJ8466806.1"/>
    <property type="molecule type" value="Genomic_DNA"/>
</dbReference>
<proteinExistence type="predicted"/>
<sequence>MGRIPNGFGTTIRISSVKRDGVSNVPFKNPPRRRGQVRRREAVKGGEAVAAAITGVPLTCSLLLSRRLLLSTIRVIENGDNKEKFLFSTGNWLWYLHCPELQRPRRKEALPYIRFCCQTH</sequence>
<accession>A0AAV8QB42</accession>
<dbReference type="AlphaFoldDB" id="A0AAV8QB42"/>
<name>A0AAV8QB42_ENSVE</name>
<evidence type="ECO:0000313" key="3">
    <source>
        <dbReference type="Proteomes" id="UP001222027"/>
    </source>
</evidence>
<protein>
    <submittedName>
        <fullName evidence="2">Uncharacterized protein</fullName>
    </submittedName>
</protein>
<keyword evidence="3" id="KW-1185">Reference proteome</keyword>
<comment type="caution">
    <text evidence="2">The sequence shown here is derived from an EMBL/GenBank/DDBJ whole genome shotgun (WGS) entry which is preliminary data.</text>
</comment>
<dbReference type="Proteomes" id="UP001222027">
    <property type="component" value="Unassembled WGS sequence"/>
</dbReference>
<evidence type="ECO:0000313" key="2">
    <source>
        <dbReference type="EMBL" id="KAJ8466806.1"/>
    </source>
</evidence>
<reference evidence="2 3" key="1">
    <citation type="submission" date="2022-12" db="EMBL/GenBank/DDBJ databases">
        <title>Chromosome-scale assembly of the Ensete ventricosum genome.</title>
        <authorList>
            <person name="Dussert Y."/>
            <person name="Stocks J."/>
            <person name="Wendawek A."/>
            <person name="Woldeyes F."/>
            <person name="Nichols R.A."/>
            <person name="Borrell J.S."/>
        </authorList>
    </citation>
    <scope>NUCLEOTIDE SEQUENCE [LARGE SCALE GENOMIC DNA]</scope>
    <source>
        <strain evidence="3">cv. Maze</strain>
        <tissue evidence="2">Seeds</tissue>
    </source>
</reference>
<feature type="region of interest" description="Disordered" evidence="1">
    <location>
        <begin position="21"/>
        <end position="41"/>
    </location>
</feature>
<gene>
    <name evidence="2" type="ORF">OPV22_029358</name>
</gene>
<organism evidence="2 3">
    <name type="scientific">Ensete ventricosum</name>
    <name type="common">Abyssinian banana</name>
    <name type="synonym">Musa ensete</name>
    <dbReference type="NCBI Taxonomy" id="4639"/>
    <lineage>
        <taxon>Eukaryota</taxon>
        <taxon>Viridiplantae</taxon>
        <taxon>Streptophyta</taxon>
        <taxon>Embryophyta</taxon>
        <taxon>Tracheophyta</taxon>
        <taxon>Spermatophyta</taxon>
        <taxon>Magnoliopsida</taxon>
        <taxon>Liliopsida</taxon>
        <taxon>Zingiberales</taxon>
        <taxon>Musaceae</taxon>
        <taxon>Ensete</taxon>
    </lineage>
</organism>